<name>A0AAP4BBY4_9FIRM</name>
<evidence type="ECO:0000313" key="1">
    <source>
        <dbReference type="EMBL" id="MDI9242632.1"/>
    </source>
</evidence>
<dbReference type="EMBL" id="JASGBQ010000016">
    <property type="protein sequence ID" value="MDI9242632.1"/>
    <property type="molecule type" value="Genomic_DNA"/>
</dbReference>
<dbReference type="InterPro" id="IPR046286">
    <property type="entry name" value="DUF6323"/>
</dbReference>
<dbReference type="Pfam" id="PF19848">
    <property type="entry name" value="DUF6323"/>
    <property type="match status" value="1"/>
</dbReference>
<reference evidence="1 2" key="1">
    <citation type="submission" date="2023-05" db="EMBL/GenBank/DDBJ databases">
        <title>[ruminococcus] sp. nov., isolated from a pig farm feces dump.</title>
        <authorList>
            <person name="Chang Y.-H."/>
        </authorList>
    </citation>
    <scope>NUCLEOTIDE SEQUENCE [LARGE SCALE GENOMIC DNA]</scope>
    <source>
        <strain evidence="1 2">YH-rum2234</strain>
    </source>
</reference>
<dbReference type="Proteomes" id="UP001300383">
    <property type="component" value="Unassembled WGS sequence"/>
</dbReference>
<accession>A0AAP4BBY4</accession>
<dbReference type="RefSeq" id="WP_283231079.1">
    <property type="nucleotide sequence ID" value="NZ_JASGBQ010000016.1"/>
</dbReference>
<comment type="caution">
    <text evidence="1">The sequence shown here is derived from an EMBL/GenBank/DDBJ whole genome shotgun (WGS) entry which is preliminary data.</text>
</comment>
<proteinExistence type="predicted"/>
<keyword evidence="2" id="KW-1185">Reference proteome</keyword>
<organism evidence="1 2">
    <name type="scientific">Fusibacillus kribbianus</name>
    <dbReference type="NCBI Taxonomy" id="3044208"/>
    <lineage>
        <taxon>Bacteria</taxon>
        <taxon>Bacillati</taxon>
        <taxon>Bacillota</taxon>
        <taxon>Clostridia</taxon>
        <taxon>Lachnospirales</taxon>
        <taxon>Lachnospiraceae</taxon>
        <taxon>Fusibacillus</taxon>
    </lineage>
</organism>
<evidence type="ECO:0000313" key="2">
    <source>
        <dbReference type="Proteomes" id="UP001300383"/>
    </source>
</evidence>
<sequence>MDDTFMLLLSEQSQVDLLKKTNAYAGRYGLCLTDADIQELIVRRRECLTEQQRVEFGNGILDKIIFAFCDSAYIYQDNYAETIAELQRIFYLYKNESLNEWTDDELIRIMRDAIDRECQGSLEYLEETLLDQFARNIRANTRRFMGRYEEDDEIF</sequence>
<protein>
    <submittedName>
        <fullName evidence="1">DUF6323 family protein</fullName>
    </submittedName>
</protein>
<gene>
    <name evidence="1" type="ORF">QJ036_09135</name>
</gene>
<dbReference type="AlphaFoldDB" id="A0AAP4BBY4"/>